<dbReference type="InterPro" id="IPR008160">
    <property type="entry name" value="Collagen"/>
</dbReference>
<evidence type="ECO:0000313" key="14">
    <source>
        <dbReference type="Proteomes" id="UP001152803"/>
    </source>
</evidence>
<dbReference type="Pfam" id="PF01391">
    <property type="entry name" value="Collagen"/>
    <property type="match status" value="2"/>
</dbReference>
<dbReference type="PANTHER" id="PTHR24637">
    <property type="entry name" value="COLLAGEN"/>
    <property type="match status" value="1"/>
</dbReference>
<dbReference type="FunFam" id="3.10.250.10:FF:000011">
    <property type="entry name" value="Scavenger receptor class A member 5"/>
    <property type="match status" value="1"/>
</dbReference>
<evidence type="ECO:0000256" key="11">
    <source>
        <dbReference type="SAM" id="Phobius"/>
    </source>
</evidence>
<evidence type="ECO:0000256" key="1">
    <source>
        <dbReference type="ARBA" id="ARBA00004606"/>
    </source>
</evidence>
<keyword evidence="8" id="KW-0325">Glycoprotein</keyword>
<keyword evidence="6 9" id="KW-1015">Disulfide bond</keyword>
<dbReference type="Proteomes" id="UP001152803">
    <property type="component" value="Unassembled WGS sequence"/>
</dbReference>
<keyword evidence="2 11" id="KW-0812">Transmembrane</keyword>
<feature type="compositionally biased region" description="Polar residues" evidence="10">
    <location>
        <begin position="93"/>
        <end position="104"/>
    </location>
</feature>
<gene>
    <name evidence="13" type="ORF">COCON_G00042890</name>
</gene>
<proteinExistence type="predicted"/>
<feature type="domain" description="SRCR" evidence="12">
    <location>
        <begin position="424"/>
        <end position="519"/>
    </location>
</feature>
<feature type="disulfide bond" evidence="9">
    <location>
        <begin position="488"/>
        <end position="498"/>
    </location>
</feature>
<comment type="caution">
    <text evidence="13">The sequence shown here is derived from an EMBL/GenBank/DDBJ whole genome shotgun (WGS) entry which is preliminary data.</text>
</comment>
<name>A0A9Q1DTX0_CONCO</name>
<dbReference type="Pfam" id="PF00530">
    <property type="entry name" value="SRCR"/>
    <property type="match status" value="1"/>
</dbReference>
<evidence type="ECO:0000313" key="13">
    <source>
        <dbReference type="EMBL" id="KAJ8281770.1"/>
    </source>
</evidence>
<comment type="caution">
    <text evidence="9">Lacks conserved residue(s) required for the propagation of feature annotation.</text>
</comment>
<dbReference type="PROSITE" id="PS00420">
    <property type="entry name" value="SRCR_1"/>
    <property type="match status" value="1"/>
</dbReference>
<keyword evidence="5 11" id="KW-0472">Membrane</keyword>
<evidence type="ECO:0000256" key="9">
    <source>
        <dbReference type="PROSITE-ProRule" id="PRU00196"/>
    </source>
</evidence>
<evidence type="ECO:0000256" key="4">
    <source>
        <dbReference type="ARBA" id="ARBA00022989"/>
    </source>
</evidence>
<dbReference type="SMART" id="SM00202">
    <property type="entry name" value="SR"/>
    <property type="match status" value="1"/>
</dbReference>
<sequence length="519" mass="52292">MGLNRADHYELDSSDFRTERQKNSGSRKCFTFVVIYLILLTALNSFLLYKVFTLQSELHRVIGGSTVDGWVSSTNEGRLDAERSTGTRGDHFSSPTNSSLDPASLQKSLGTLEARVDTLCGGPGGVGQLRTELGMVNASTVLLQHRLLSLSTKPGPPGTPGAQGPKGDSGSAGVQGPKGDPGFPGITGHAGAAGPGGEKGDPGVPGLEGLSGADGERGEPGLQGPPGPTGPAGEPGPAGSKGDPGEQGTPGVPGAPGVKGQEGRAGPPAERGPAGEKGDPGNHGITGPRGMPGSPGPQGAKGNNESCDIPRSSRRRRAGRSPRVPGMKGEKGLKGDTGLKGQQGSPGLVGPPGPKGGSGFTGPKGTKGSPGFTGRSGLPGIPGRNGTKGDMGSRGQQGEQGRSGLRGEKGQKGEQGQRAGSSVVRIVGGGTRGRVEVLNQGQWGTVCDDSFDTVDGTVICRMLGYTRATAVFTATAGTGQIWLDELRCVGTETSIFLCPHAGMGVHNCGHSEDAGVTCV</sequence>
<comment type="subcellular location">
    <subcellularLocation>
        <location evidence="1">Membrane</location>
        <topology evidence="1">Single-pass type II membrane protein</topology>
    </subcellularLocation>
</comment>
<feature type="transmembrane region" description="Helical" evidence="11">
    <location>
        <begin position="29"/>
        <end position="49"/>
    </location>
</feature>
<evidence type="ECO:0000259" key="12">
    <source>
        <dbReference type="PROSITE" id="PS50287"/>
    </source>
</evidence>
<evidence type="ECO:0000256" key="2">
    <source>
        <dbReference type="ARBA" id="ARBA00022692"/>
    </source>
</evidence>
<evidence type="ECO:0000256" key="6">
    <source>
        <dbReference type="ARBA" id="ARBA00023157"/>
    </source>
</evidence>
<dbReference type="PROSITE" id="PS50287">
    <property type="entry name" value="SRCR_2"/>
    <property type="match status" value="1"/>
</dbReference>
<keyword evidence="14" id="KW-1185">Reference proteome</keyword>
<evidence type="ECO:0000256" key="10">
    <source>
        <dbReference type="SAM" id="MobiDB-lite"/>
    </source>
</evidence>
<dbReference type="EMBL" id="JAFJMO010000003">
    <property type="protein sequence ID" value="KAJ8281770.1"/>
    <property type="molecule type" value="Genomic_DNA"/>
</dbReference>
<keyword evidence="3" id="KW-0735">Signal-anchor</keyword>
<feature type="compositionally biased region" description="Basic and acidic residues" evidence="10">
    <location>
        <begin position="78"/>
        <end position="91"/>
    </location>
</feature>
<dbReference type="PANTHER" id="PTHR24637:SF421">
    <property type="entry name" value="CUTICLE COLLAGEN DPY-2"/>
    <property type="match status" value="1"/>
</dbReference>
<reference evidence="13" key="1">
    <citation type="journal article" date="2023" name="Science">
        <title>Genome structures resolve the early diversification of teleost fishes.</title>
        <authorList>
            <person name="Parey E."/>
            <person name="Louis A."/>
            <person name="Montfort J."/>
            <person name="Bouchez O."/>
            <person name="Roques C."/>
            <person name="Iampietro C."/>
            <person name="Lluch J."/>
            <person name="Castinel A."/>
            <person name="Donnadieu C."/>
            <person name="Desvignes T."/>
            <person name="Floi Bucao C."/>
            <person name="Jouanno E."/>
            <person name="Wen M."/>
            <person name="Mejri S."/>
            <person name="Dirks R."/>
            <person name="Jansen H."/>
            <person name="Henkel C."/>
            <person name="Chen W.J."/>
            <person name="Zahm M."/>
            <person name="Cabau C."/>
            <person name="Klopp C."/>
            <person name="Thompson A.W."/>
            <person name="Robinson-Rechavi M."/>
            <person name="Braasch I."/>
            <person name="Lecointre G."/>
            <person name="Bobe J."/>
            <person name="Postlethwait J.H."/>
            <person name="Berthelot C."/>
            <person name="Roest Crollius H."/>
            <person name="Guiguen Y."/>
        </authorList>
    </citation>
    <scope>NUCLEOTIDE SEQUENCE</scope>
    <source>
        <strain evidence="13">Concon-B</strain>
    </source>
</reference>
<dbReference type="PRINTS" id="PR00258">
    <property type="entry name" value="SPERACTRCPTR"/>
</dbReference>
<evidence type="ECO:0000256" key="7">
    <source>
        <dbReference type="ARBA" id="ARBA00023170"/>
    </source>
</evidence>
<feature type="compositionally biased region" description="Low complexity" evidence="10">
    <location>
        <begin position="363"/>
        <end position="373"/>
    </location>
</feature>
<dbReference type="Gene3D" id="3.10.250.10">
    <property type="entry name" value="SRCR-like domain"/>
    <property type="match status" value="1"/>
</dbReference>
<organism evidence="13 14">
    <name type="scientific">Conger conger</name>
    <name type="common">Conger eel</name>
    <name type="synonym">Muraena conger</name>
    <dbReference type="NCBI Taxonomy" id="82655"/>
    <lineage>
        <taxon>Eukaryota</taxon>
        <taxon>Metazoa</taxon>
        <taxon>Chordata</taxon>
        <taxon>Craniata</taxon>
        <taxon>Vertebrata</taxon>
        <taxon>Euteleostomi</taxon>
        <taxon>Actinopterygii</taxon>
        <taxon>Neopterygii</taxon>
        <taxon>Teleostei</taxon>
        <taxon>Anguilliformes</taxon>
        <taxon>Congridae</taxon>
        <taxon>Conger</taxon>
    </lineage>
</organism>
<keyword evidence="7" id="KW-0675">Receptor</keyword>
<dbReference type="OrthoDB" id="10037288at2759"/>
<dbReference type="SUPFAM" id="SSF56487">
    <property type="entry name" value="SRCR-like"/>
    <property type="match status" value="1"/>
</dbReference>
<dbReference type="InterPro" id="IPR036772">
    <property type="entry name" value="SRCR-like_dom_sf"/>
</dbReference>
<keyword evidence="4 11" id="KW-1133">Transmembrane helix</keyword>
<dbReference type="InterPro" id="IPR001190">
    <property type="entry name" value="SRCR"/>
</dbReference>
<dbReference type="GO" id="GO:0016020">
    <property type="term" value="C:membrane"/>
    <property type="evidence" value="ECO:0007669"/>
    <property type="project" value="UniProtKB-SubCell"/>
</dbReference>
<evidence type="ECO:0000256" key="8">
    <source>
        <dbReference type="ARBA" id="ARBA00023180"/>
    </source>
</evidence>
<feature type="compositionally biased region" description="Low complexity" evidence="10">
    <location>
        <begin position="393"/>
        <end position="403"/>
    </location>
</feature>
<evidence type="ECO:0000256" key="5">
    <source>
        <dbReference type="ARBA" id="ARBA00023136"/>
    </source>
</evidence>
<feature type="region of interest" description="Disordered" evidence="10">
    <location>
        <begin position="150"/>
        <end position="423"/>
    </location>
</feature>
<feature type="compositionally biased region" description="Low complexity" evidence="10">
    <location>
        <begin position="414"/>
        <end position="423"/>
    </location>
</feature>
<accession>A0A9Q1DTX0</accession>
<feature type="region of interest" description="Disordered" evidence="10">
    <location>
        <begin position="78"/>
        <end position="104"/>
    </location>
</feature>
<evidence type="ECO:0000256" key="3">
    <source>
        <dbReference type="ARBA" id="ARBA00022968"/>
    </source>
</evidence>
<dbReference type="AlphaFoldDB" id="A0A9Q1DTX0"/>
<protein>
    <recommendedName>
        <fullName evidence="12">SRCR domain-containing protein</fullName>
    </recommendedName>
</protein>